<dbReference type="EC" id="2.4.2.31" evidence="2"/>
<evidence type="ECO:0000256" key="5">
    <source>
        <dbReference type="ARBA" id="ARBA00022695"/>
    </source>
</evidence>
<name>A0ABP7Q4B1_9SPHI</name>
<dbReference type="Pfam" id="PF01129">
    <property type="entry name" value="ART"/>
    <property type="match status" value="1"/>
</dbReference>
<comment type="similarity">
    <text evidence="1">Belongs to the Arg-specific ADP-ribosyltransferase family.</text>
</comment>
<evidence type="ECO:0000256" key="4">
    <source>
        <dbReference type="ARBA" id="ARBA00022679"/>
    </source>
</evidence>
<dbReference type="PROSITE" id="PS51996">
    <property type="entry name" value="TR_MART"/>
    <property type="match status" value="1"/>
</dbReference>
<comment type="catalytic activity">
    <reaction evidence="6">
        <text>L-arginyl-[protein] + NAD(+) = N(omega)-(ADP-D-ribosyl)-L-arginyl-[protein] + nicotinamide + H(+)</text>
        <dbReference type="Rhea" id="RHEA:19149"/>
        <dbReference type="Rhea" id="RHEA-COMP:10532"/>
        <dbReference type="Rhea" id="RHEA-COMP:15087"/>
        <dbReference type="ChEBI" id="CHEBI:15378"/>
        <dbReference type="ChEBI" id="CHEBI:17154"/>
        <dbReference type="ChEBI" id="CHEBI:29965"/>
        <dbReference type="ChEBI" id="CHEBI:57540"/>
        <dbReference type="ChEBI" id="CHEBI:142554"/>
        <dbReference type="EC" id="2.4.2.31"/>
    </reaction>
</comment>
<dbReference type="SUPFAM" id="SSF56399">
    <property type="entry name" value="ADP-ribosylation"/>
    <property type="match status" value="1"/>
</dbReference>
<comment type="caution">
    <text evidence="7">The sequence shown here is derived from an EMBL/GenBank/DDBJ whole genome shotgun (WGS) entry which is preliminary data.</text>
</comment>
<proteinExistence type="inferred from homology"/>
<evidence type="ECO:0000313" key="8">
    <source>
        <dbReference type="Proteomes" id="UP001500742"/>
    </source>
</evidence>
<dbReference type="EMBL" id="BAAAZC010000019">
    <property type="protein sequence ID" value="GAA3976196.1"/>
    <property type="molecule type" value="Genomic_DNA"/>
</dbReference>
<sequence>MKKLDEYVHQYCSRELIEVQKKLVNTDLLRLEEHALIYRYTEDAYETLNEQLRLSGGQNSSDFGKFLNKTLAKLPDYEDIVYRAVNLTAFELQKYLDAYSNNTILVEHAFISASKSKAIAYQFGNSCQFRIFSRNGKDIEAFAKYGLYHPQNEKEVLFKPNSRFIILEVTKQGDKTLITLEEVR</sequence>
<evidence type="ECO:0000256" key="2">
    <source>
        <dbReference type="ARBA" id="ARBA00012031"/>
    </source>
</evidence>
<reference evidence="8" key="1">
    <citation type="journal article" date="2019" name="Int. J. Syst. Evol. Microbiol.">
        <title>The Global Catalogue of Microorganisms (GCM) 10K type strain sequencing project: providing services to taxonomists for standard genome sequencing and annotation.</title>
        <authorList>
            <consortium name="The Broad Institute Genomics Platform"/>
            <consortium name="The Broad Institute Genome Sequencing Center for Infectious Disease"/>
            <person name="Wu L."/>
            <person name="Ma J."/>
        </authorList>
    </citation>
    <scope>NUCLEOTIDE SEQUENCE [LARGE SCALE GENOMIC DNA]</scope>
    <source>
        <strain evidence="8">JCM 16601</strain>
    </source>
</reference>
<keyword evidence="3" id="KW-0328">Glycosyltransferase</keyword>
<dbReference type="RefSeq" id="WP_259087390.1">
    <property type="nucleotide sequence ID" value="NZ_BAAAZC010000019.1"/>
</dbReference>
<protein>
    <recommendedName>
        <fullName evidence="2">NAD(+)--protein-arginine ADP-ribosyltransferase</fullName>
        <ecNumber evidence="2">2.4.2.31</ecNumber>
    </recommendedName>
</protein>
<keyword evidence="8" id="KW-1185">Reference proteome</keyword>
<dbReference type="Proteomes" id="UP001500742">
    <property type="component" value="Unassembled WGS sequence"/>
</dbReference>
<organism evidence="7 8">
    <name type="scientific">Mucilaginibacter dorajii</name>
    <dbReference type="NCBI Taxonomy" id="692994"/>
    <lineage>
        <taxon>Bacteria</taxon>
        <taxon>Pseudomonadati</taxon>
        <taxon>Bacteroidota</taxon>
        <taxon>Sphingobacteriia</taxon>
        <taxon>Sphingobacteriales</taxon>
        <taxon>Sphingobacteriaceae</taxon>
        <taxon>Mucilaginibacter</taxon>
    </lineage>
</organism>
<accession>A0ABP7Q4B1</accession>
<evidence type="ECO:0000256" key="3">
    <source>
        <dbReference type="ARBA" id="ARBA00022676"/>
    </source>
</evidence>
<keyword evidence="5" id="KW-0548">Nucleotidyltransferase</keyword>
<dbReference type="Gene3D" id="3.90.176.10">
    <property type="entry name" value="Toxin ADP-ribosyltransferase, Chain A, domain 1"/>
    <property type="match status" value="1"/>
</dbReference>
<gene>
    <name evidence="7" type="ORF">GCM10022210_28610</name>
</gene>
<evidence type="ECO:0000313" key="7">
    <source>
        <dbReference type="EMBL" id="GAA3976196.1"/>
    </source>
</evidence>
<evidence type="ECO:0000256" key="6">
    <source>
        <dbReference type="ARBA" id="ARBA00047597"/>
    </source>
</evidence>
<evidence type="ECO:0000256" key="1">
    <source>
        <dbReference type="ARBA" id="ARBA00009558"/>
    </source>
</evidence>
<keyword evidence="4" id="KW-0808">Transferase</keyword>
<dbReference type="InterPro" id="IPR000768">
    <property type="entry name" value="ART"/>
</dbReference>